<evidence type="ECO:0008006" key="5">
    <source>
        <dbReference type="Google" id="ProtNLM"/>
    </source>
</evidence>
<dbReference type="PANTHER" id="PTHR33408:SF2">
    <property type="entry name" value="TRANSPOSASE DDE DOMAIN-CONTAINING PROTEIN"/>
    <property type="match status" value="1"/>
</dbReference>
<evidence type="ECO:0000313" key="4">
    <source>
        <dbReference type="Proteomes" id="UP000490821"/>
    </source>
</evidence>
<proteinExistence type="predicted"/>
<dbReference type="Proteomes" id="UP000490821">
    <property type="component" value="Unassembled WGS sequence"/>
</dbReference>
<sequence>MLVMNTTLHTKNYNAYQPNMLLDFSLSFEKDIAHDDICRTVIEVAEGINVAKYVDFSNRNSYGYDGLMMFKILILAKSLFGYCSTRRLADLCKTDIRFMFIAGNQHPSHMAFERFISNDLTMPVEDLFYEVNKYIDSMITVNTDVLCIDGTKYEANANKNTFIWRKNTLRNRMKRWKKSICNINKINKFLERENVSLRYSLLKEPSIDYLLNISDRLEEYMKDNHIEFVHGKGKRKNEIQKLYDELKENAMKLWEYSIHLDMLGNRNSCSKTDVDATFMHMKYDYYNHTNVFKPGYNIQTGVSDGFIRNIYISSDSNDLKTYIPFMEKYKQAYGVLPSKTPADAGYGSYDNYKYCKENNIELYMKYSGYYKEKEKTTEKNKFQTRHLKKDENNNYICPAGHMFELEKETIDKRSLYPKVNKKLVNHHCQGCPMKSKCTRSAKGRTITCCEELEAFHEEVKRNVQSEEGIKLMYQRSNEAEGTFGDLKQNQGYNRLRRRGESGVKLEIYMIAIGQNIRKYHRRKIENRKKAEKLLSVLN</sequence>
<dbReference type="AlphaFoldDB" id="A0A829Z829"/>
<feature type="domain" description="Transposase DDE" evidence="2">
    <location>
        <begin position="396"/>
        <end position="520"/>
    </location>
</feature>
<dbReference type="NCBIfam" id="NF033551">
    <property type="entry name" value="transpos_IS1182"/>
    <property type="match status" value="1"/>
</dbReference>
<reference evidence="3 4" key="1">
    <citation type="journal article" date="2020" name="Microbiome">
        <title>Single-cell genomics of uncultured bacteria reveals dietary fiber responders in the mouse gut microbiota.</title>
        <authorList>
            <person name="Chijiiwa R."/>
            <person name="Hosokawa M."/>
            <person name="Kogawa M."/>
            <person name="Nishikawa Y."/>
            <person name="Ide K."/>
            <person name="Sakanashi C."/>
            <person name="Takahashi K."/>
            <person name="Takeyama H."/>
        </authorList>
    </citation>
    <scope>NUCLEOTIDE SEQUENCE [LARGE SCALE GENOMIC DNA]</scope>
    <source>
        <strain evidence="3">IMSAGC_017</strain>
    </source>
</reference>
<organism evidence="3 4">
    <name type="scientific">Thomasclavelia cocleata</name>
    <dbReference type="NCBI Taxonomy" id="69824"/>
    <lineage>
        <taxon>Bacteria</taxon>
        <taxon>Bacillati</taxon>
        <taxon>Bacillota</taxon>
        <taxon>Erysipelotrichia</taxon>
        <taxon>Erysipelotrichales</taxon>
        <taxon>Coprobacillaceae</taxon>
        <taxon>Thomasclavelia</taxon>
    </lineage>
</organism>
<gene>
    <name evidence="3" type="ORF">IMSAGC017_00166</name>
</gene>
<dbReference type="Pfam" id="PF13751">
    <property type="entry name" value="DDE_Tnp_1_6"/>
    <property type="match status" value="1"/>
</dbReference>
<dbReference type="EMBL" id="BLMI01000025">
    <property type="protein sequence ID" value="GFI40135.1"/>
    <property type="molecule type" value="Genomic_DNA"/>
</dbReference>
<dbReference type="InterPro" id="IPR008490">
    <property type="entry name" value="Transposase_InsH_N"/>
</dbReference>
<dbReference type="InterPro" id="IPR047629">
    <property type="entry name" value="IS1182_transpos"/>
</dbReference>
<dbReference type="PANTHER" id="PTHR33408">
    <property type="entry name" value="TRANSPOSASE"/>
    <property type="match status" value="1"/>
</dbReference>
<dbReference type="InterPro" id="IPR025668">
    <property type="entry name" value="Tnp_DDE_dom"/>
</dbReference>
<name>A0A829Z829_9FIRM</name>
<feature type="domain" description="Transposase InsH N-terminal" evidence="1">
    <location>
        <begin position="30"/>
        <end position="117"/>
    </location>
</feature>
<protein>
    <recommendedName>
        <fullName evidence="5">Transposase</fullName>
    </recommendedName>
</protein>
<comment type="caution">
    <text evidence="3">The sequence shown here is derived from an EMBL/GenBank/DDBJ whole genome shotgun (WGS) entry which is preliminary data.</text>
</comment>
<dbReference type="Pfam" id="PF05598">
    <property type="entry name" value="DUF772"/>
    <property type="match status" value="1"/>
</dbReference>
<accession>A0A829Z829</accession>
<evidence type="ECO:0000259" key="1">
    <source>
        <dbReference type="Pfam" id="PF05598"/>
    </source>
</evidence>
<evidence type="ECO:0000313" key="3">
    <source>
        <dbReference type="EMBL" id="GFI40135.1"/>
    </source>
</evidence>
<evidence type="ECO:0000259" key="2">
    <source>
        <dbReference type="Pfam" id="PF13751"/>
    </source>
</evidence>